<keyword evidence="10" id="KW-0539">Nucleus</keyword>
<evidence type="ECO:0000259" key="13">
    <source>
        <dbReference type="Pfam" id="PF13359"/>
    </source>
</evidence>
<comment type="function">
    <text evidence="12">Transposase-derived protein that may have nuclease activity. Does not have transposase activity.</text>
</comment>
<reference evidence="14" key="1">
    <citation type="submission" date="2024-04" db="EMBL/GenBank/DDBJ databases">
        <authorList>
            <consortium name="Molecular Ecology Group"/>
        </authorList>
    </citation>
    <scope>NUCLEOTIDE SEQUENCE</scope>
</reference>
<accession>A0AAV2PDV5</accession>
<evidence type="ECO:0000256" key="7">
    <source>
        <dbReference type="ARBA" id="ARBA00022722"/>
    </source>
</evidence>
<dbReference type="PANTHER" id="PTHR22930">
    <property type="match status" value="1"/>
</dbReference>
<gene>
    <name evidence="14" type="ORF">LPLAT_LOCUS14595</name>
</gene>
<keyword evidence="6" id="KW-0963">Cytoplasm</keyword>
<evidence type="ECO:0000256" key="12">
    <source>
        <dbReference type="ARBA" id="ARBA00045850"/>
    </source>
</evidence>
<sequence>MKLYRLNKQRASNLLDVVTNYIPEPTRRSALNAQTILFTALRFYAGGSYQVDAGLNIFNGVSQPSTSRCINTITNILNEEEIQREWIHFPENLDEMNYNKNRFWQKFNFPNAIGCIDCTHIKIFPPKTDDLDQPERIFVNRKGYHSLNVQLICDADYKIIHVDSKWPGSTHDSFIWNQCNVQPLMRVLYERNQRFFLIGDSGYALRPWMMTPITNAAPHTPEEYYTNRLTSTRSI</sequence>
<comment type="cofactor">
    <cofactor evidence="1">
        <name>a divalent metal cation</name>
        <dbReference type="ChEBI" id="CHEBI:60240"/>
    </cofactor>
</comment>
<evidence type="ECO:0000256" key="9">
    <source>
        <dbReference type="ARBA" id="ARBA00022801"/>
    </source>
</evidence>
<evidence type="ECO:0000256" key="11">
    <source>
        <dbReference type="ARBA" id="ARBA00030126"/>
    </source>
</evidence>
<dbReference type="PRINTS" id="PR02086">
    <property type="entry name" value="PUTNUCHARBI1"/>
</dbReference>
<evidence type="ECO:0000313" key="15">
    <source>
        <dbReference type="Proteomes" id="UP001497644"/>
    </source>
</evidence>
<keyword evidence="15" id="KW-1185">Reference proteome</keyword>
<dbReference type="GO" id="GO:0046872">
    <property type="term" value="F:metal ion binding"/>
    <property type="evidence" value="ECO:0007669"/>
    <property type="project" value="UniProtKB-KW"/>
</dbReference>
<evidence type="ECO:0000256" key="1">
    <source>
        <dbReference type="ARBA" id="ARBA00001968"/>
    </source>
</evidence>
<dbReference type="GO" id="GO:0005634">
    <property type="term" value="C:nucleus"/>
    <property type="evidence" value="ECO:0007669"/>
    <property type="project" value="UniProtKB-SubCell"/>
</dbReference>
<dbReference type="InterPro" id="IPR026103">
    <property type="entry name" value="HARBI1_animal"/>
</dbReference>
<dbReference type="EMBL" id="OZ034832">
    <property type="protein sequence ID" value="CAL1689734.1"/>
    <property type="molecule type" value="Genomic_DNA"/>
</dbReference>
<dbReference type="GO" id="GO:0016787">
    <property type="term" value="F:hydrolase activity"/>
    <property type="evidence" value="ECO:0007669"/>
    <property type="project" value="UniProtKB-KW"/>
</dbReference>
<evidence type="ECO:0000256" key="2">
    <source>
        <dbReference type="ARBA" id="ARBA00004123"/>
    </source>
</evidence>
<dbReference type="GO" id="GO:0005737">
    <property type="term" value="C:cytoplasm"/>
    <property type="evidence" value="ECO:0007669"/>
    <property type="project" value="UniProtKB-SubCell"/>
</dbReference>
<dbReference type="Pfam" id="PF13359">
    <property type="entry name" value="DDE_Tnp_4"/>
    <property type="match status" value="1"/>
</dbReference>
<dbReference type="Proteomes" id="UP001497644">
    <property type="component" value="Chromosome 9"/>
</dbReference>
<dbReference type="AlphaFoldDB" id="A0AAV2PDV5"/>
<keyword evidence="8" id="KW-0479">Metal-binding</keyword>
<name>A0AAV2PDV5_9HYME</name>
<evidence type="ECO:0000256" key="8">
    <source>
        <dbReference type="ARBA" id="ARBA00022723"/>
    </source>
</evidence>
<dbReference type="InterPro" id="IPR027806">
    <property type="entry name" value="HARBI1_dom"/>
</dbReference>
<evidence type="ECO:0000313" key="14">
    <source>
        <dbReference type="EMBL" id="CAL1689734.1"/>
    </source>
</evidence>
<organism evidence="14 15">
    <name type="scientific">Lasius platythorax</name>
    <dbReference type="NCBI Taxonomy" id="488582"/>
    <lineage>
        <taxon>Eukaryota</taxon>
        <taxon>Metazoa</taxon>
        <taxon>Ecdysozoa</taxon>
        <taxon>Arthropoda</taxon>
        <taxon>Hexapoda</taxon>
        <taxon>Insecta</taxon>
        <taxon>Pterygota</taxon>
        <taxon>Neoptera</taxon>
        <taxon>Endopterygota</taxon>
        <taxon>Hymenoptera</taxon>
        <taxon>Apocrita</taxon>
        <taxon>Aculeata</taxon>
        <taxon>Formicoidea</taxon>
        <taxon>Formicidae</taxon>
        <taxon>Formicinae</taxon>
        <taxon>Lasius</taxon>
        <taxon>Lasius</taxon>
    </lineage>
</organism>
<dbReference type="GO" id="GO:0004518">
    <property type="term" value="F:nuclease activity"/>
    <property type="evidence" value="ECO:0007669"/>
    <property type="project" value="UniProtKB-KW"/>
</dbReference>
<evidence type="ECO:0000256" key="6">
    <source>
        <dbReference type="ARBA" id="ARBA00022490"/>
    </source>
</evidence>
<evidence type="ECO:0000256" key="10">
    <source>
        <dbReference type="ARBA" id="ARBA00023242"/>
    </source>
</evidence>
<protein>
    <recommendedName>
        <fullName evidence="5">Putative nuclease HARBI1</fullName>
    </recommendedName>
    <alternativeName>
        <fullName evidence="11">Harbinger transposase-derived nuclease</fullName>
    </alternativeName>
</protein>
<keyword evidence="9" id="KW-0378">Hydrolase</keyword>
<comment type="similarity">
    <text evidence="4">Belongs to the HARBI1 family.</text>
</comment>
<evidence type="ECO:0000256" key="5">
    <source>
        <dbReference type="ARBA" id="ARBA00015519"/>
    </source>
</evidence>
<keyword evidence="7" id="KW-0540">Nuclease</keyword>
<evidence type="ECO:0000256" key="4">
    <source>
        <dbReference type="ARBA" id="ARBA00006958"/>
    </source>
</evidence>
<dbReference type="PANTHER" id="PTHR22930:SF289">
    <property type="entry name" value="DDE TNP4 DOMAIN-CONTAINING PROTEIN-RELATED"/>
    <property type="match status" value="1"/>
</dbReference>
<feature type="domain" description="DDE Tnp4" evidence="13">
    <location>
        <begin position="116"/>
        <end position="233"/>
    </location>
</feature>
<evidence type="ECO:0000256" key="3">
    <source>
        <dbReference type="ARBA" id="ARBA00004496"/>
    </source>
</evidence>
<comment type="subcellular location">
    <subcellularLocation>
        <location evidence="3">Cytoplasm</location>
    </subcellularLocation>
    <subcellularLocation>
        <location evidence="2">Nucleus</location>
    </subcellularLocation>
</comment>
<proteinExistence type="inferred from homology"/>
<dbReference type="InterPro" id="IPR045249">
    <property type="entry name" value="HARBI1-like"/>
</dbReference>